<evidence type="ECO:0000313" key="1">
    <source>
        <dbReference type="EMBL" id="GBP63058.1"/>
    </source>
</evidence>
<gene>
    <name evidence="1" type="ORF">EVAR_87430_1</name>
</gene>
<protein>
    <submittedName>
        <fullName evidence="1">Uncharacterized protein</fullName>
    </submittedName>
</protein>
<dbReference type="Proteomes" id="UP000299102">
    <property type="component" value="Unassembled WGS sequence"/>
</dbReference>
<reference evidence="1 2" key="1">
    <citation type="journal article" date="2019" name="Commun. Biol.">
        <title>The bagworm genome reveals a unique fibroin gene that provides high tensile strength.</title>
        <authorList>
            <person name="Kono N."/>
            <person name="Nakamura H."/>
            <person name="Ohtoshi R."/>
            <person name="Tomita M."/>
            <person name="Numata K."/>
            <person name="Arakawa K."/>
        </authorList>
    </citation>
    <scope>NUCLEOTIDE SEQUENCE [LARGE SCALE GENOMIC DNA]</scope>
</reference>
<accession>A0A4C1XI22</accession>
<evidence type="ECO:0000313" key="2">
    <source>
        <dbReference type="Proteomes" id="UP000299102"/>
    </source>
</evidence>
<dbReference type="EMBL" id="BGZK01000857">
    <property type="protein sequence ID" value="GBP63058.1"/>
    <property type="molecule type" value="Genomic_DNA"/>
</dbReference>
<name>A0A4C1XI22_EUMVA</name>
<sequence>MRLKGKVAVEPPNADPSILIDLALIRAKEDAAVLASSYQKEYINMLTVTNVYMIDDGNKREITMDEIMKALKRMKVGKAAGYDRVSSEMLRGNGDIVASLLYQLFNKCWKSNRVPNNWCKVVIVLLYKEKGSRQTKVMVLERGQRTTECDIIIKGEKAEQVKEFVYLGSLFTNDGKHDRYIERRGNVRSGSASIFAKTELGLREYASNFLSISKRQGPEHHLYDQLGVGIGWFGIVTGFCTGFAIRSASSTAASAAAASTSRTTTDTAVYRVGI</sequence>
<proteinExistence type="predicted"/>
<keyword evidence="2" id="KW-1185">Reference proteome</keyword>
<dbReference type="AlphaFoldDB" id="A0A4C1XI22"/>
<comment type="caution">
    <text evidence="1">The sequence shown here is derived from an EMBL/GenBank/DDBJ whole genome shotgun (WGS) entry which is preliminary data.</text>
</comment>
<dbReference type="PANTHER" id="PTHR19446">
    <property type="entry name" value="REVERSE TRANSCRIPTASES"/>
    <property type="match status" value="1"/>
</dbReference>
<organism evidence="1 2">
    <name type="scientific">Eumeta variegata</name>
    <name type="common">Bagworm moth</name>
    <name type="synonym">Eumeta japonica</name>
    <dbReference type="NCBI Taxonomy" id="151549"/>
    <lineage>
        <taxon>Eukaryota</taxon>
        <taxon>Metazoa</taxon>
        <taxon>Ecdysozoa</taxon>
        <taxon>Arthropoda</taxon>
        <taxon>Hexapoda</taxon>
        <taxon>Insecta</taxon>
        <taxon>Pterygota</taxon>
        <taxon>Neoptera</taxon>
        <taxon>Endopterygota</taxon>
        <taxon>Lepidoptera</taxon>
        <taxon>Glossata</taxon>
        <taxon>Ditrysia</taxon>
        <taxon>Tineoidea</taxon>
        <taxon>Psychidae</taxon>
        <taxon>Oiketicinae</taxon>
        <taxon>Eumeta</taxon>
    </lineage>
</organism>
<dbReference type="OrthoDB" id="425681at2759"/>